<protein>
    <recommendedName>
        <fullName evidence="3">Di-and tripeptidase</fullName>
    </recommendedName>
</protein>
<evidence type="ECO:0000313" key="2">
    <source>
        <dbReference type="Proteomes" id="UP000279859"/>
    </source>
</evidence>
<evidence type="ECO:0008006" key="3">
    <source>
        <dbReference type="Google" id="ProtNLM"/>
    </source>
</evidence>
<keyword evidence="2" id="KW-1185">Reference proteome</keyword>
<comment type="caution">
    <text evidence="1">The sequence shown here is derived from an EMBL/GenBank/DDBJ whole genome shotgun (WGS) entry which is preliminary data.</text>
</comment>
<reference evidence="1 2" key="1">
    <citation type="submission" date="2018-11" db="EMBL/GenBank/DDBJ databases">
        <title>Cryobacterium sp. nov., isolated from rhizosphere soil of lettuce.</title>
        <authorList>
            <person name="Wang Y."/>
        </authorList>
    </citation>
    <scope>NUCLEOTIDE SEQUENCE [LARGE SCALE GENOMIC DNA]</scope>
    <source>
        <strain evidence="1 2">NEAU-85</strain>
    </source>
</reference>
<evidence type="ECO:0000313" key="1">
    <source>
        <dbReference type="EMBL" id="RNE59039.1"/>
    </source>
</evidence>
<accession>A0A3M8L2B8</accession>
<organism evidence="1 2">
    <name type="scientific">Cryobacterium tepidiphilum</name>
    <dbReference type="NCBI Taxonomy" id="2486026"/>
    <lineage>
        <taxon>Bacteria</taxon>
        <taxon>Bacillati</taxon>
        <taxon>Actinomycetota</taxon>
        <taxon>Actinomycetes</taxon>
        <taxon>Micrococcales</taxon>
        <taxon>Microbacteriaceae</taxon>
        <taxon>Cryobacterium</taxon>
    </lineage>
</organism>
<dbReference type="Proteomes" id="UP000279859">
    <property type="component" value="Unassembled WGS sequence"/>
</dbReference>
<name>A0A3M8L2B8_9MICO</name>
<gene>
    <name evidence="1" type="ORF">EEJ31_11555</name>
</gene>
<sequence length="287" mass="29486">MARKPTPIVSVTGGTPGGGALPNGLTKGIDTFLAVHRPAVIAHIRGIRKRNPGASPADLIDVLERRYLAAVTTGGAAVGASGVVPGIGTAATLALSGVETAGFLEASALFAQSVSEVHGIAVEDPERARALVMAMMLGHEGSDLVRQLAAQVSGGGVARNAYWGELVANSLPRAIMGPLTDRLKSTFIRQFASRGGASLLGKAIPFGVGAVIGGVGNRIVGRKVVRSSRLAFGEPPREFPPGLEAVIRDVTVREAAGQRVAGAITGAKNAVPRVVPARLRRKNPTRE</sequence>
<proteinExistence type="predicted"/>
<dbReference type="OrthoDB" id="5244605at2"/>
<dbReference type="AlphaFoldDB" id="A0A3M8L2B8"/>
<dbReference type="RefSeq" id="WP_123046441.1">
    <property type="nucleotide sequence ID" value="NZ_RDSR01000021.1"/>
</dbReference>
<dbReference type="EMBL" id="RDSR01000021">
    <property type="protein sequence ID" value="RNE59039.1"/>
    <property type="molecule type" value="Genomic_DNA"/>
</dbReference>